<evidence type="ECO:0000313" key="1">
    <source>
        <dbReference type="EMBL" id="SKC32394.1"/>
    </source>
</evidence>
<accession>A0A1T5I026</accession>
<sequence length="58" mass="6787">MIERHYDKSVVSVKIMRNFIQQKILNDDLSDIEQLLDLYYLKIKELSSLIDLTSGDAN</sequence>
<proteinExistence type="predicted"/>
<evidence type="ECO:0000313" key="2">
    <source>
        <dbReference type="Proteomes" id="UP000189966"/>
    </source>
</evidence>
<dbReference type="Proteomes" id="UP000189966">
    <property type="component" value="Unassembled WGS sequence"/>
</dbReference>
<organism evidence="1 2">
    <name type="scientific">Photobacterium piscicola</name>
    <dbReference type="NCBI Taxonomy" id="1378299"/>
    <lineage>
        <taxon>Bacteria</taxon>
        <taxon>Pseudomonadati</taxon>
        <taxon>Pseudomonadota</taxon>
        <taxon>Gammaproteobacteria</taxon>
        <taxon>Vibrionales</taxon>
        <taxon>Vibrionaceae</taxon>
        <taxon>Photobacterium</taxon>
    </lineage>
</organism>
<name>A0A1T5I026_9GAMM</name>
<dbReference type="EMBL" id="FUZI01000003">
    <property type="protein sequence ID" value="SKC32394.1"/>
    <property type="molecule type" value="Genomic_DNA"/>
</dbReference>
<protein>
    <submittedName>
        <fullName evidence="1">Uncharacterized protein</fullName>
    </submittedName>
</protein>
<gene>
    <name evidence="1" type="ORF">CZ809_01910</name>
</gene>
<dbReference type="AlphaFoldDB" id="A0A1T5I026"/>
<reference evidence="1 2" key="1">
    <citation type="submission" date="2017-02" db="EMBL/GenBank/DDBJ databases">
        <authorList>
            <person name="Peterson S.W."/>
        </authorList>
    </citation>
    <scope>NUCLEOTIDE SEQUENCE [LARGE SCALE GENOMIC DNA]</scope>
    <source>
        <strain evidence="2">type strain: NCCB 100098</strain>
    </source>
</reference>